<gene>
    <name evidence="4" type="ORF">BROFUL_02060</name>
</gene>
<evidence type="ECO:0000313" key="5">
    <source>
        <dbReference type="Proteomes" id="UP000034954"/>
    </source>
</evidence>
<evidence type="ECO:0000259" key="3">
    <source>
        <dbReference type="PROSITE" id="PS51186"/>
    </source>
</evidence>
<dbReference type="CDD" id="cd04301">
    <property type="entry name" value="NAT_SF"/>
    <property type="match status" value="1"/>
</dbReference>
<evidence type="ECO:0000313" key="4">
    <source>
        <dbReference type="EMBL" id="KKO19260.1"/>
    </source>
</evidence>
<protein>
    <submittedName>
        <fullName evidence="4">Acetyltransferase (GNAT) family protein</fullName>
    </submittedName>
</protein>
<dbReference type="SUPFAM" id="SSF55729">
    <property type="entry name" value="Acyl-CoA N-acyltransferases (Nat)"/>
    <property type="match status" value="1"/>
</dbReference>
<dbReference type="Proteomes" id="UP000034954">
    <property type="component" value="Unassembled WGS sequence"/>
</dbReference>
<comment type="caution">
    <text evidence="4">The sequence shown here is derived from an EMBL/GenBank/DDBJ whole genome shotgun (WGS) entry which is preliminary data.</text>
</comment>
<proteinExistence type="predicted"/>
<keyword evidence="1" id="KW-0808">Transferase</keyword>
<organism evidence="4 5">
    <name type="scientific">Candidatus Brocadia fulgida</name>
    <dbReference type="NCBI Taxonomy" id="380242"/>
    <lineage>
        <taxon>Bacteria</taxon>
        <taxon>Pseudomonadati</taxon>
        <taxon>Planctomycetota</taxon>
        <taxon>Candidatus Brocadiia</taxon>
        <taxon>Candidatus Brocadiales</taxon>
        <taxon>Candidatus Brocadiaceae</taxon>
        <taxon>Candidatus Brocadia</taxon>
    </lineage>
</organism>
<dbReference type="PROSITE" id="PS51186">
    <property type="entry name" value="GNAT"/>
    <property type="match status" value="1"/>
</dbReference>
<keyword evidence="5" id="KW-1185">Reference proteome</keyword>
<dbReference type="PANTHER" id="PTHR10908:SF0">
    <property type="entry name" value="SEROTONIN N-ACETYLTRANSFERASE"/>
    <property type="match status" value="1"/>
</dbReference>
<dbReference type="InterPro" id="IPR051635">
    <property type="entry name" value="SNAT-like"/>
</dbReference>
<accession>A0A0M2UUH4</accession>
<dbReference type="InterPro" id="IPR000182">
    <property type="entry name" value="GNAT_dom"/>
</dbReference>
<dbReference type="EMBL" id="LAQJ01000207">
    <property type="protein sequence ID" value="KKO19260.1"/>
    <property type="molecule type" value="Genomic_DNA"/>
</dbReference>
<feature type="domain" description="N-acetyltransferase" evidence="3">
    <location>
        <begin position="1"/>
        <end position="125"/>
    </location>
</feature>
<name>A0A0M2UUH4_9BACT</name>
<reference evidence="4 5" key="1">
    <citation type="journal article" date="2013" name="BMC Microbiol.">
        <title>Identification of the type II cytochrome c maturation pathway in anammox bacteria by comparative genomics.</title>
        <authorList>
            <person name="Ferousi C."/>
            <person name="Speth D.R."/>
            <person name="Reimann J."/>
            <person name="Op den Camp H.J."/>
            <person name="Allen J.W."/>
            <person name="Keltjens J.T."/>
            <person name="Jetten M.S."/>
        </authorList>
    </citation>
    <scope>NUCLEOTIDE SEQUENCE [LARGE SCALE GENOMIC DNA]</scope>
    <source>
        <strain evidence="4">RU1</strain>
    </source>
</reference>
<sequence length="125" mass="14034">MRIRRVTEHDSDACYVIESVCYTSDAATREKIQKRIQMFPEGFLVAESHGQIVGMINSGSTNKEDITDEAFKDMVGHVRDGKNIVIFSLAVLPEFQGMGVSKKLLTKFVDISKELKTDVHPKQTT</sequence>
<dbReference type="GO" id="GO:0008080">
    <property type="term" value="F:N-acetyltransferase activity"/>
    <property type="evidence" value="ECO:0007669"/>
    <property type="project" value="UniProtKB-ARBA"/>
</dbReference>
<evidence type="ECO:0000256" key="1">
    <source>
        <dbReference type="ARBA" id="ARBA00022679"/>
    </source>
</evidence>
<dbReference type="PANTHER" id="PTHR10908">
    <property type="entry name" value="SEROTONIN N-ACETYLTRANSFERASE"/>
    <property type="match status" value="1"/>
</dbReference>
<dbReference type="Gene3D" id="3.40.630.30">
    <property type="match status" value="1"/>
</dbReference>
<dbReference type="AlphaFoldDB" id="A0A0M2UUH4"/>
<dbReference type="InterPro" id="IPR016181">
    <property type="entry name" value="Acyl_CoA_acyltransferase"/>
</dbReference>
<evidence type="ECO:0000256" key="2">
    <source>
        <dbReference type="ARBA" id="ARBA00023315"/>
    </source>
</evidence>
<keyword evidence="2" id="KW-0012">Acyltransferase</keyword>
<dbReference type="Pfam" id="PF00583">
    <property type="entry name" value="Acetyltransf_1"/>
    <property type="match status" value="1"/>
</dbReference>